<dbReference type="InterPro" id="IPR038732">
    <property type="entry name" value="HpyO/CreE_NAD-binding"/>
</dbReference>
<dbReference type="Pfam" id="PF13454">
    <property type="entry name" value="NAD_binding_9"/>
    <property type="match status" value="1"/>
</dbReference>
<dbReference type="Gene3D" id="3.50.50.60">
    <property type="entry name" value="FAD/NAD(P)-binding domain"/>
    <property type="match status" value="1"/>
</dbReference>
<evidence type="ECO:0000313" key="3">
    <source>
        <dbReference type="Proteomes" id="UP001637996"/>
    </source>
</evidence>
<protein>
    <submittedName>
        <fullName evidence="2">FAD/NAD(P)-binding protein</fullName>
    </submittedName>
</protein>
<proteinExistence type="predicted"/>
<keyword evidence="3" id="KW-1185">Reference proteome</keyword>
<comment type="caution">
    <text evidence="2">The sequence shown here is derived from an EMBL/GenBank/DDBJ whole genome shotgun (WGS) entry which is preliminary data.</text>
</comment>
<accession>A0ABW9M833</accession>
<evidence type="ECO:0000259" key="1">
    <source>
        <dbReference type="Pfam" id="PF13454"/>
    </source>
</evidence>
<reference evidence="2 3" key="1">
    <citation type="journal article" date="2025" name="Anaerobe">
        <title>Description of Anaerococcus kampingiae sp. nov., Anaerococcus groningensis sp. nov., Anaerococcus martiniensis sp. nov., and Anaerococcus cruorum sp. nov., isolated from human clinical specimens.</title>
        <authorList>
            <person name="Boiten K.E."/>
            <person name="Meijer J."/>
            <person name="van Wezel E.M."/>
            <person name="Veloo A.C.M."/>
        </authorList>
    </citation>
    <scope>NUCLEOTIDE SEQUENCE [LARGE SCALE GENOMIC DNA]</scope>
    <source>
        <strain evidence="2 3">ENR0831</strain>
    </source>
</reference>
<dbReference type="RefSeq" id="WP_410031192.1">
    <property type="nucleotide sequence ID" value="NZ_JBGMEI010000005.1"/>
</dbReference>
<dbReference type="Proteomes" id="UP001637996">
    <property type="component" value="Unassembled WGS sequence"/>
</dbReference>
<dbReference type="PANTHER" id="PTHR40254">
    <property type="entry name" value="BLR0577 PROTEIN"/>
    <property type="match status" value="1"/>
</dbReference>
<feature type="domain" description="FAD-dependent urate hydroxylase HpyO/Asp monooxygenase CreE-like FAD/NAD(P)-binding" evidence="1">
    <location>
        <begin position="4"/>
        <end position="101"/>
    </location>
</feature>
<dbReference type="InterPro" id="IPR036188">
    <property type="entry name" value="FAD/NAD-bd_sf"/>
</dbReference>
<dbReference type="InterPro" id="IPR052189">
    <property type="entry name" value="L-asp_N-monooxygenase_NS-form"/>
</dbReference>
<dbReference type="PANTHER" id="PTHR40254:SF1">
    <property type="entry name" value="BLR0577 PROTEIN"/>
    <property type="match status" value="1"/>
</dbReference>
<organism evidence="2 3">
    <name type="scientific">Anaerococcus martiniensis</name>
    <dbReference type="NCBI Taxonomy" id="3115615"/>
    <lineage>
        <taxon>Bacteria</taxon>
        <taxon>Bacillati</taxon>
        <taxon>Bacillota</taxon>
        <taxon>Tissierellia</taxon>
        <taxon>Tissierellales</taxon>
        <taxon>Peptoniphilaceae</taxon>
        <taxon>Anaerococcus</taxon>
    </lineage>
</organism>
<name>A0ABW9M833_9FIRM</name>
<dbReference type="EMBL" id="JBGMEI010000005">
    <property type="protein sequence ID" value="MFO3665497.1"/>
    <property type="molecule type" value="Genomic_DNA"/>
</dbReference>
<sequence>MKIAIVGCGISGANVLKNIIEHKNFDNNLYIDIYEKRSELGVGLAYEEDDMHKVLNTPVAHMNVNLEDRNEFRNWLIENYVELPTIEGKIPRPITGQYIQASI</sequence>
<gene>
    <name evidence="2" type="ORF">ACCQ41_04480</name>
</gene>
<evidence type="ECO:0000313" key="2">
    <source>
        <dbReference type="EMBL" id="MFO3665497.1"/>
    </source>
</evidence>